<dbReference type="RefSeq" id="WP_003003543.1">
    <property type="nucleotide sequence ID" value="NZ_GG668630.1"/>
</dbReference>
<sequence length="279" mass="30390">MNKANFNQTGGFPLETDTLDFMQNAYGVFNAVSDLSGHLTILKGCHTNGAQVSDGVVSINGEVLEFKGGSLGPNVMITEEITNKIFEDGVSKPVFTRRYVTFGTVAGSFAWADFKRPSSNIQLTDELAGRATQQALEALTLRLAKLEKVNTVFTAGGGMVLWNKPYNEIPEGWQEVTEWRRRLPMGYDPDTPEYGYAKRGGDDKATLNISHIPPHSHSTTFTQGKAGGSNRRYLMAAPNDPEGTYTYQSGNAGGIGGNVQSFSILNPYRIVVFIEYIGG</sequence>
<dbReference type="EMBL" id="ACHB01000092">
    <property type="protein sequence ID" value="EEI90194.1"/>
    <property type="molecule type" value="Genomic_DNA"/>
</dbReference>
<accession>C2G3I9</accession>
<evidence type="ECO:0008006" key="3">
    <source>
        <dbReference type="Google" id="ProtNLM"/>
    </source>
</evidence>
<dbReference type="HOGENOM" id="CLU_1072636_0_0_10"/>
<name>C2G3I9_SPHSI</name>
<gene>
    <name evidence="1" type="ORF">HMPREF0765_4145</name>
</gene>
<dbReference type="AlphaFoldDB" id="C2G3I9"/>
<reference evidence="1 2" key="1">
    <citation type="submission" date="2009-01" db="EMBL/GenBank/DDBJ databases">
        <authorList>
            <person name="Qin X."/>
            <person name="Bachman B."/>
            <person name="Battles P."/>
            <person name="Bell A."/>
            <person name="Bess C."/>
            <person name="Bickham C."/>
            <person name="Chaboub L."/>
            <person name="Chen D."/>
            <person name="Coyle M."/>
            <person name="Deiros D.R."/>
            <person name="Dinh H."/>
            <person name="Forbes L."/>
            <person name="Fowler G."/>
            <person name="Francisco L."/>
            <person name="Fu Q."/>
            <person name="Gubbala S."/>
            <person name="Hale W."/>
            <person name="Han Y."/>
            <person name="Hemphill L."/>
            <person name="Highlander S.K."/>
            <person name="Hirani K."/>
            <person name="Hogues M."/>
            <person name="Jackson L."/>
            <person name="Jakkamsetti A."/>
            <person name="Javaid M."/>
            <person name="Jiang H."/>
            <person name="Korchina V."/>
            <person name="Kovar C."/>
            <person name="Lara F."/>
            <person name="Lee S."/>
            <person name="Mata R."/>
            <person name="Mathew T."/>
            <person name="Moen C."/>
            <person name="Morales K."/>
            <person name="Munidasa M."/>
            <person name="Nazareth L."/>
            <person name="Ngo R."/>
            <person name="Nguyen L."/>
            <person name="Okwuonu G."/>
            <person name="Ongeri F."/>
            <person name="Patil S."/>
            <person name="Petrosino J."/>
            <person name="Pham C."/>
            <person name="Pham P."/>
            <person name="Pu L.-L."/>
            <person name="Puazo M."/>
            <person name="Raj R."/>
            <person name="Reid J."/>
            <person name="Rouhana J."/>
            <person name="Saada N."/>
            <person name="Shang Y."/>
            <person name="Simmons D."/>
            <person name="Thornton R."/>
            <person name="Warren J."/>
            <person name="Weissenberger G."/>
            <person name="Zhang J."/>
            <person name="Zhang L."/>
            <person name="Zhou C."/>
            <person name="Zhu D."/>
            <person name="Muzny D."/>
            <person name="Worley K."/>
            <person name="Gibbs R."/>
        </authorList>
    </citation>
    <scope>NUCLEOTIDE SEQUENCE [LARGE SCALE GENOMIC DNA]</scope>
    <source>
        <strain evidence="1 2">ATCC 33300</strain>
    </source>
</reference>
<organism evidence="1 2">
    <name type="scientific">Sphingobacterium spiritivorum ATCC 33300</name>
    <dbReference type="NCBI Taxonomy" id="525372"/>
    <lineage>
        <taxon>Bacteria</taxon>
        <taxon>Pseudomonadati</taxon>
        <taxon>Bacteroidota</taxon>
        <taxon>Sphingobacteriia</taxon>
        <taxon>Sphingobacteriales</taxon>
        <taxon>Sphingobacteriaceae</taxon>
        <taxon>Sphingobacterium</taxon>
    </lineage>
</organism>
<evidence type="ECO:0000313" key="2">
    <source>
        <dbReference type="Proteomes" id="UP000006241"/>
    </source>
</evidence>
<dbReference type="CDD" id="cd22641">
    <property type="entry name" value="C24-like"/>
    <property type="match status" value="1"/>
</dbReference>
<dbReference type="Proteomes" id="UP000006241">
    <property type="component" value="Unassembled WGS sequence"/>
</dbReference>
<evidence type="ECO:0000313" key="1">
    <source>
        <dbReference type="EMBL" id="EEI90194.1"/>
    </source>
</evidence>
<protein>
    <recommendedName>
        <fullName evidence="3">Phage Tail Collar Domain protein</fullName>
    </recommendedName>
</protein>
<proteinExistence type="predicted"/>
<comment type="caution">
    <text evidence="1">The sequence shown here is derived from an EMBL/GenBank/DDBJ whole genome shotgun (WGS) entry which is preliminary data.</text>
</comment>